<dbReference type="Proteomes" id="UP001140949">
    <property type="component" value="Unassembled WGS sequence"/>
</dbReference>
<reference evidence="1" key="2">
    <citation type="submission" date="2023-04" db="EMBL/GenBank/DDBJ databases">
        <authorList>
            <person name="Bruccoleri R.E."/>
            <person name="Oakeley E.J."/>
            <person name="Faust A.-M."/>
            <person name="Dessus-Babus S."/>
            <person name="Altorfer M."/>
            <person name="Burckhardt D."/>
            <person name="Oertli M."/>
            <person name="Naumann U."/>
            <person name="Petersen F."/>
            <person name="Wong J."/>
        </authorList>
    </citation>
    <scope>NUCLEOTIDE SEQUENCE</scope>
    <source>
        <strain evidence="1">GSM-AAB239-AS_SAM_17_03QT</strain>
        <tissue evidence="1">Leaf</tissue>
    </source>
</reference>
<keyword evidence="2" id="KW-1185">Reference proteome</keyword>
<name>A0AAX6HL83_IRIPA</name>
<keyword evidence="1" id="KW-0689">Ribosomal protein</keyword>
<evidence type="ECO:0000313" key="1">
    <source>
        <dbReference type="EMBL" id="KAJ6841324.1"/>
    </source>
</evidence>
<organism evidence="1 2">
    <name type="scientific">Iris pallida</name>
    <name type="common">Sweet iris</name>
    <dbReference type="NCBI Taxonomy" id="29817"/>
    <lineage>
        <taxon>Eukaryota</taxon>
        <taxon>Viridiplantae</taxon>
        <taxon>Streptophyta</taxon>
        <taxon>Embryophyta</taxon>
        <taxon>Tracheophyta</taxon>
        <taxon>Spermatophyta</taxon>
        <taxon>Magnoliopsida</taxon>
        <taxon>Liliopsida</taxon>
        <taxon>Asparagales</taxon>
        <taxon>Iridaceae</taxon>
        <taxon>Iridoideae</taxon>
        <taxon>Irideae</taxon>
        <taxon>Iris</taxon>
    </lineage>
</organism>
<accession>A0AAX6HL83</accession>
<protein>
    <submittedName>
        <fullName evidence="1">60S ribosomal protein L6-like</fullName>
    </submittedName>
</protein>
<keyword evidence="1" id="KW-0687">Ribonucleoprotein</keyword>
<dbReference type="AlphaFoldDB" id="A0AAX6HL83"/>
<dbReference type="GO" id="GO:0005840">
    <property type="term" value="C:ribosome"/>
    <property type="evidence" value="ECO:0007669"/>
    <property type="project" value="UniProtKB-KW"/>
</dbReference>
<evidence type="ECO:0000313" key="2">
    <source>
        <dbReference type="Proteomes" id="UP001140949"/>
    </source>
</evidence>
<gene>
    <name evidence="1" type="ORF">M6B38_308520</name>
</gene>
<dbReference type="EMBL" id="JANAVB010008795">
    <property type="protein sequence ID" value="KAJ6841324.1"/>
    <property type="molecule type" value="Genomic_DNA"/>
</dbReference>
<comment type="caution">
    <text evidence="1">The sequence shown here is derived from an EMBL/GenBank/DDBJ whole genome shotgun (WGS) entry which is preliminary data.</text>
</comment>
<proteinExistence type="predicted"/>
<reference evidence="1" key="1">
    <citation type="journal article" date="2023" name="GigaByte">
        <title>Genome assembly of the bearded iris, Iris pallida Lam.</title>
        <authorList>
            <person name="Bruccoleri R.E."/>
            <person name="Oakeley E.J."/>
            <person name="Faust A.M.E."/>
            <person name="Altorfer M."/>
            <person name="Dessus-Babus S."/>
            <person name="Burckhardt D."/>
            <person name="Oertli M."/>
            <person name="Naumann U."/>
            <person name="Petersen F."/>
            <person name="Wong J."/>
        </authorList>
    </citation>
    <scope>NUCLEOTIDE SEQUENCE</scope>
    <source>
        <strain evidence="1">GSM-AAB239-AS_SAM_17_03QT</strain>
    </source>
</reference>
<sequence>MENSTQNQPTERLRIVKKIVCKYRVYTPDFEAWKLLWKLNFLCPRVLMFIWRLLTNSLHTRENIHKCIQYFNPYCSLRKILKMKRSSIRSTRAEGLWRTKSLSESSRLIPVTLFLSLLY</sequence>